<proteinExistence type="predicted"/>
<dbReference type="AlphaFoldDB" id="A0A5J4ZEV1"/>
<keyword evidence="4 8" id="KW-0863">Zinc-finger</keyword>
<feature type="domain" description="RING-type" evidence="10">
    <location>
        <begin position="383"/>
        <end position="425"/>
    </location>
</feature>
<keyword evidence="12" id="KW-1185">Reference proteome</keyword>
<evidence type="ECO:0000256" key="8">
    <source>
        <dbReference type="PROSITE-ProRule" id="PRU00175"/>
    </source>
</evidence>
<evidence type="ECO:0000313" key="11">
    <source>
        <dbReference type="EMBL" id="KAA8515807.1"/>
    </source>
</evidence>
<protein>
    <recommendedName>
        <fullName evidence="10">RING-type domain-containing protein</fullName>
    </recommendedName>
</protein>
<keyword evidence="2" id="KW-0812">Transmembrane</keyword>
<dbReference type="PANTHER" id="PTHR47168:SF1">
    <property type="entry name" value="OS02G0798600 PROTEIN"/>
    <property type="match status" value="1"/>
</dbReference>
<evidence type="ECO:0000256" key="7">
    <source>
        <dbReference type="ARBA" id="ARBA00023136"/>
    </source>
</evidence>
<organism evidence="11 12">
    <name type="scientific">Nyssa sinensis</name>
    <dbReference type="NCBI Taxonomy" id="561372"/>
    <lineage>
        <taxon>Eukaryota</taxon>
        <taxon>Viridiplantae</taxon>
        <taxon>Streptophyta</taxon>
        <taxon>Embryophyta</taxon>
        <taxon>Tracheophyta</taxon>
        <taxon>Spermatophyta</taxon>
        <taxon>Magnoliopsida</taxon>
        <taxon>eudicotyledons</taxon>
        <taxon>Gunneridae</taxon>
        <taxon>Pentapetalae</taxon>
        <taxon>asterids</taxon>
        <taxon>Cornales</taxon>
        <taxon>Nyssaceae</taxon>
        <taxon>Nyssa</taxon>
    </lineage>
</organism>
<dbReference type="Proteomes" id="UP000325577">
    <property type="component" value="Linkage Group LG9"/>
</dbReference>
<dbReference type="GO" id="GO:0016020">
    <property type="term" value="C:membrane"/>
    <property type="evidence" value="ECO:0007669"/>
    <property type="project" value="UniProtKB-SubCell"/>
</dbReference>
<dbReference type="Gene3D" id="3.30.40.10">
    <property type="entry name" value="Zinc/RING finger domain, C3HC4 (zinc finger)"/>
    <property type="match status" value="1"/>
</dbReference>
<name>A0A5J4ZEV1_9ASTE</name>
<feature type="compositionally biased region" description="Polar residues" evidence="9">
    <location>
        <begin position="59"/>
        <end position="89"/>
    </location>
</feature>
<dbReference type="SMART" id="SM00184">
    <property type="entry name" value="RING"/>
    <property type="match status" value="1"/>
</dbReference>
<dbReference type="GO" id="GO:0008270">
    <property type="term" value="F:zinc ion binding"/>
    <property type="evidence" value="ECO:0007669"/>
    <property type="project" value="UniProtKB-KW"/>
</dbReference>
<evidence type="ECO:0000256" key="3">
    <source>
        <dbReference type="ARBA" id="ARBA00022723"/>
    </source>
</evidence>
<dbReference type="InterPro" id="IPR051653">
    <property type="entry name" value="E3_ligase_sorting_rcpt"/>
</dbReference>
<dbReference type="PROSITE" id="PS50089">
    <property type="entry name" value="ZF_RING_2"/>
    <property type="match status" value="1"/>
</dbReference>
<accession>A0A5J4ZEV1</accession>
<gene>
    <name evidence="11" type="ORF">F0562_018582</name>
</gene>
<dbReference type="EMBL" id="CM018052">
    <property type="protein sequence ID" value="KAA8515807.1"/>
    <property type="molecule type" value="Genomic_DNA"/>
</dbReference>
<sequence>MGSGSSRMGRSSESRLSSTKHFLSSLICGGSTSHTPSEIEECPTTSRSSIKNLAPVSDELQSSRAESSSIFGAETGSTDSKTEVGTSSGIFGHPKNVEASSTEKCLLETRTPYEEQPCLESVFANERVNLAADAEADYSANTALPLICPEDRNSTSAAQEHHDGDSSENHGDAAMGFSASPSGSLSVFSGSPLSLLLLGDDTARVAGPLGSGFLVSDTENDPRGGSLLHVDVGSHDRWLLDLSGDLHYDGVGRDFGYLGSRGHRRNERRWELRSEVSERPHSTLNEGGRRTTTCASGLHPDGTCSCESFFMAEESSALASISRIVMLAEALFEVLDEIHRQPLSFSLSTLSLPAPESVVNSFLLKNHKKLDATENEPNDVQQCHICLAEYEEGDEIRVLPCHHEYHMLCVDKWLKEVHGVCPICRCNVSEGVGQGSVSNADIPSQ</sequence>
<evidence type="ECO:0000256" key="9">
    <source>
        <dbReference type="SAM" id="MobiDB-lite"/>
    </source>
</evidence>
<evidence type="ECO:0000256" key="4">
    <source>
        <dbReference type="ARBA" id="ARBA00022771"/>
    </source>
</evidence>
<dbReference type="FunFam" id="3.30.40.10:FF:000388">
    <property type="entry name" value="Putative RING zinc finger domain superfamily protein"/>
    <property type="match status" value="1"/>
</dbReference>
<evidence type="ECO:0000259" key="10">
    <source>
        <dbReference type="PROSITE" id="PS50089"/>
    </source>
</evidence>
<dbReference type="Pfam" id="PF13639">
    <property type="entry name" value="zf-RING_2"/>
    <property type="match status" value="1"/>
</dbReference>
<dbReference type="InterPro" id="IPR001841">
    <property type="entry name" value="Znf_RING"/>
</dbReference>
<evidence type="ECO:0000256" key="2">
    <source>
        <dbReference type="ARBA" id="ARBA00022692"/>
    </source>
</evidence>
<evidence type="ECO:0000256" key="1">
    <source>
        <dbReference type="ARBA" id="ARBA00004167"/>
    </source>
</evidence>
<reference evidence="11 12" key="1">
    <citation type="submission" date="2019-09" db="EMBL/GenBank/DDBJ databases">
        <title>A chromosome-level genome assembly of the Chinese tupelo Nyssa sinensis.</title>
        <authorList>
            <person name="Yang X."/>
            <person name="Kang M."/>
            <person name="Yang Y."/>
            <person name="Xiong H."/>
            <person name="Wang M."/>
            <person name="Zhang Z."/>
            <person name="Wang Z."/>
            <person name="Wu H."/>
            <person name="Ma T."/>
            <person name="Liu J."/>
            <person name="Xi Z."/>
        </authorList>
    </citation>
    <scope>NUCLEOTIDE SEQUENCE [LARGE SCALE GENOMIC DNA]</scope>
    <source>
        <strain evidence="11">J267</strain>
        <tissue evidence="11">Leaf</tissue>
    </source>
</reference>
<keyword evidence="3" id="KW-0479">Metal-binding</keyword>
<keyword evidence="6" id="KW-1133">Transmembrane helix</keyword>
<evidence type="ECO:0000256" key="6">
    <source>
        <dbReference type="ARBA" id="ARBA00022989"/>
    </source>
</evidence>
<feature type="region of interest" description="Disordered" evidence="9">
    <location>
        <begin position="27"/>
        <end position="95"/>
    </location>
</feature>
<comment type="subcellular location">
    <subcellularLocation>
        <location evidence="1">Membrane</location>
        <topology evidence="1">Single-pass membrane protein</topology>
    </subcellularLocation>
</comment>
<feature type="region of interest" description="Disordered" evidence="9">
    <location>
        <begin position="153"/>
        <end position="176"/>
    </location>
</feature>
<dbReference type="SUPFAM" id="SSF57850">
    <property type="entry name" value="RING/U-box"/>
    <property type="match status" value="1"/>
</dbReference>
<feature type="compositionally biased region" description="Basic and acidic residues" evidence="9">
    <location>
        <begin position="153"/>
        <end position="171"/>
    </location>
</feature>
<evidence type="ECO:0000256" key="5">
    <source>
        <dbReference type="ARBA" id="ARBA00022833"/>
    </source>
</evidence>
<keyword evidence="7" id="KW-0472">Membrane</keyword>
<dbReference type="InterPro" id="IPR013083">
    <property type="entry name" value="Znf_RING/FYVE/PHD"/>
</dbReference>
<dbReference type="PANTHER" id="PTHR47168">
    <property type="entry name" value="RING ZINC FINGER DOMAIN SUPERFAMILY PROTEIN-RELATED"/>
    <property type="match status" value="1"/>
</dbReference>
<keyword evidence="5" id="KW-0862">Zinc</keyword>
<evidence type="ECO:0000313" key="12">
    <source>
        <dbReference type="Proteomes" id="UP000325577"/>
    </source>
</evidence>
<dbReference type="OrthoDB" id="8062037at2759"/>